<dbReference type="Pfam" id="PF00460">
    <property type="entry name" value="Flg_bb_rod"/>
    <property type="match status" value="1"/>
</dbReference>
<organism evidence="4 5">
    <name type="scientific">Rubellimicrobium aerolatum</name>
    <dbReference type="NCBI Taxonomy" id="490979"/>
    <lineage>
        <taxon>Bacteria</taxon>
        <taxon>Pseudomonadati</taxon>
        <taxon>Pseudomonadota</taxon>
        <taxon>Alphaproteobacteria</taxon>
        <taxon>Rhodobacterales</taxon>
        <taxon>Roseobacteraceae</taxon>
        <taxon>Rubellimicrobium</taxon>
    </lineage>
</organism>
<evidence type="ECO:0000313" key="4">
    <source>
        <dbReference type="EMBL" id="MFC5565680.1"/>
    </source>
</evidence>
<evidence type="ECO:0000256" key="1">
    <source>
        <dbReference type="ARBA" id="ARBA00004117"/>
    </source>
</evidence>
<dbReference type="NCBIfam" id="NF009270">
    <property type="entry name" value="PRK12627.1"/>
    <property type="match status" value="1"/>
</dbReference>
<feature type="domain" description="Flagellar basal body rod protein N-terminal" evidence="3">
    <location>
        <begin position="11"/>
        <end position="38"/>
    </location>
</feature>
<comment type="caution">
    <text evidence="4">The sequence shown here is derived from an EMBL/GenBank/DDBJ whole genome shotgun (WGS) entry which is preliminary data.</text>
</comment>
<dbReference type="Proteomes" id="UP001596056">
    <property type="component" value="Unassembled WGS sequence"/>
</dbReference>
<dbReference type="EMBL" id="JBHSNA010000003">
    <property type="protein sequence ID" value="MFC5565680.1"/>
    <property type="molecule type" value="Genomic_DNA"/>
</dbReference>
<dbReference type="InterPro" id="IPR001444">
    <property type="entry name" value="Flag_bb_rod_N"/>
</dbReference>
<proteinExistence type="predicted"/>
<comment type="subcellular location">
    <subcellularLocation>
        <location evidence="1">Bacterial flagellum basal body</location>
    </subcellularLocation>
</comment>
<evidence type="ECO:0000259" key="3">
    <source>
        <dbReference type="Pfam" id="PF00460"/>
    </source>
</evidence>
<sequence>MYESLDILRLSSALARNAGQRQALAAVNVANADTPGYRAQALPSFAATFDAQAMRATRLGHQGGRGLEEAQPVEADGEASPNGNTVSIESEMFASAEASRDHGRALAIWRHTITVLRTSLGR</sequence>
<protein>
    <submittedName>
        <fullName evidence="4">FlgB family protein</fullName>
    </submittedName>
</protein>
<accession>A0ABW0S9T7</accession>
<dbReference type="RefSeq" id="WP_209838350.1">
    <property type="nucleotide sequence ID" value="NZ_JAGGJP010000003.1"/>
</dbReference>
<evidence type="ECO:0000313" key="5">
    <source>
        <dbReference type="Proteomes" id="UP001596056"/>
    </source>
</evidence>
<keyword evidence="5" id="KW-1185">Reference proteome</keyword>
<gene>
    <name evidence="4" type="ORF">ACFPOC_04515</name>
</gene>
<feature type="region of interest" description="Disordered" evidence="2">
    <location>
        <begin position="63"/>
        <end position="88"/>
    </location>
</feature>
<reference evidence="5" key="1">
    <citation type="journal article" date="2019" name="Int. J. Syst. Evol. Microbiol.">
        <title>The Global Catalogue of Microorganisms (GCM) 10K type strain sequencing project: providing services to taxonomists for standard genome sequencing and annotation.</title>
        <authorList>
            <consortium name="The Broad Institute Genomics Platform"/>
            <consortium name="The Broad Institute Genome Sequencing Center for Infectious Disease"/>
            <person name="Wu L."/>
            <person name="Ma J."/>
        </authorList>
    </citation>
    <scope>NUCLEOTIDE SEQUENCE [LARGE SCALE GENOMIC DNA]</scope>
    <source>
        <strain evidence="5">KACC 11588</strain>
    </source>
</reference>
<name>A0ABW0S9T7_9RHOB</name>
<evidence type="ECO:0000256" key="2">
    <source>
        <dbReference type="SAM" id="MobiDB-lite"/>
    </source>
</evidence>